<gene>
    <name evidence="1" type="ORF">ACFO3O_19645</name>
</gene>
<name>A0ABV9I358_9FLAO</name>
<evidence type="ECO:0008006" key="3">
    <source>
        <dbReference type="Google" id="ProtNLM"/>
    </source>
</evidence>
<accession>A0ABV9I358</accession>
<dbReference type="Proteomes" id="UP001596043">
    <property type="component" value="Unassembled WGS sequence"/>
</dbReference>
<sequence>MKKAIFLIFSMTLCFSCSEDDKAIDTVVEEIERGAILRNIDRISPNFLRTDVQSAFTVVLEEQDLEEGGIFDFVRLYLQYKDRTPENGDLSASEIMLKDIPNTDFQTGSNGLPVGTVEVVYQEAIEAFSLDAGAIQAGDQFELRMEIHLTDGRTFSTENGSASIFTDACFFKSPYRYVINVIDTIPADLFTGVYNYEIVGDQTPSPTSGVDNQGIVTITTGPTSNVRRTSLIAEGLEFTIAGEMVYPKIYQSLNLFCRNSAFHALTGPDEQNFGLIDLTDDTVFELDLVLGYEGWGGTGNFDTPQTIKLRFSKQ</sequence>
<organism evidence="1 2">
    <name type="scientific">Dokdonia ponticola</name>
    <dbReference type="NCBI Taxonomy" id="2041041"/>
    <lineage>
        <taxon>Bacteria</taxon>
        <taxon>Pseudomonadati</taxon>
        <taxon>Bacteroidota</taxon>
        <taxon>Flavobacteriia</taxon>
        <taxon>Flavobacteriales</taxon>
        <taxon>Flavobacteriaceae</taxon>
        <taxon>Dokdonia</taxon>
    </lineage>
</organism>
<proteinExistence type="predicted"/>
<dbReference type="RefSeq" id="WP_379982023.1">
    <property type="nucleotide sequence ID" value="NZ_JBHSFV010000015.1"/>
</dbReference>
<evidence type="ECO:0000313" key="1">
    <source>
        <dbReference type="EMBL" id="MFC4636130.1"/>
    </source>
</evidence>
<reference evidence="2" key="1">
    <citation type="journal article" date="2019" name="Int. J. Syst. Evol. Microbiol.">
        <title>The Global Catalogue of Microorganisms (GCM) 10K type strain sequencing project: providing services to taxonomists for standard genome sequencing and annotation.</title>
        <authorList>
            <consortium name="The Broad Institute Genomics Platform"/>
            <consortium name="The Broad Institute Genome Sequencing Center for Infectious Disease"/>
            <person name="Wu L."/>
            <person name="Ma J."/>
        </authorList>
    </citation>
    <scope>NUCLEOTIDE SEQUENCE [LARGE SCALE GENOMIC DNA]</scope>
    <source>
        <strain evidence="2">YJ-61-S</strain>
    </source>
</reference>
<evidence type="ECO:0000313" key="2">
    <source>
        <dbReference type="Proteomes" id="UP001596043"/>
    </source>
</evidence>
<comment type="caution">
    <text evidence="1">The sequence shown here is derived from an EMBL/GenBank/DDBJ whole genome shotgun (WGS) entry which is preliminary data.</text>
</comment>
<dbReference type="EMBL" id="JBHSFV010000015">
    <property type="protein sequence ID" value="MFC4636130.1"/>
    <property type="molecule type" value="Genomic_DNA"/>
</dbReference>
<keyword evidence="2" id="KW-1185">Reference proteome</keyword>
<protein>
    <recommendedName>
        <fullName evidence="3">DUF4249 family protein</fullName>
    </recommendedName>
</protein>